<organism evidence="1 2">
    <name type="scientific">Flavobacterium palustre</name>
    <dbReference type="NCBI Taxonomy" id="1476463"/>
    <lineage>
        <taxon>Bacteria</taxon>
        <taxon>Pseudomonadati</taxon>
        <taxon>Bacteroidota</taxon>
        <taxon>Flavobacteriia</taxon>
        <taxon>Flavobacteriales</taxon>
        <taxon>Flavobacteriaceae</taxon>
        <taxon>Flavobacterium</taxon>
    </lineage>
</organism>
<evidence type="ECO:0000313" key="1">
    <source>
        <dbReference type="EMBL" id="GGA84511.1"/>
    </source>
</evidence>
<sequence>MKIDLKLTHEAITIIASTLQPIYKSKAHTRREKSTLSIAYDVAGKLDSKFGSVKLKTDLFNTKKKVKVSLKYHEADMLELLLLGEIKGVSDNYIRQQIQKVINELNQKLA</sequence>
<gene>
    <name evidence="1" type="ORF">GCM10008015_26630</name>
</gene>
<accession>A0ABQ1HPU1</accession>
<evidence type="ECO:0008006" key="3">
    <source>
        <dbReference type="Google" id="ProtNLM"/>
    </source>
</evidence>
<proteinExistence type="predicted"/>
<dbReference type="Proteomes" id="UP000658793">
    <property type="component" value="Unassembled WGS sequence"/>
</dbReference>
<protein>
    <recommendedName>
        <fullName evidence="3">Four helix bundle protein</fullName>
    </recommendedName>
</protein>
<keyword evidence="2" id="KW-1185">Reference proteome</keyword>
<dbReference type="EMBL" id="BMGA01000008">
    <property type="protein sequence ID" value="GGA84511.1"/>
    <property type="molecule type" value="Genomic_DNA"/>
</dbReference>
<reference evidence="2" key="1">
    <citation type="journal article" date="2019" name="Int. J. Syst. Evol. Microbiol.">
        <title>The Global Catalogue of Microorganisms (GCM) 10K type strain sequencing project: providing services to taxonomists for standard genome sequencing and annotation.</title>
        <authorList>
            <consortium name="The Broad Institute Genomics Platform"/>
            <consortium name="The Broad Institute Genome Sequencing Center for Infectious Disease"/>
            <person name="Wu L."/>
            <person name="Ma J."/>
        </authorList>
    </citation>
    <scope>NUCLEOTIDE SEQUENCE [LARGE SCALE GENOMIC DNA]</scope>
    <source>
        <strain evidence="2">CGMCC 1.12811</strain>
    </source>
</reference>
<evidence type="ECO:0000313" key="2">
    <source>
        <dbReference type="Proteomes" id="UP000658793"/>
    </source>
</evidence>
<comment type="caution">
    <text evidence="1">The sequence shown here is derived from an EMBL/GenBank/DDBJ whole genome shotgun (WGS) entry which is preliminary data.</text>
</comment>
<name>A0ABQ1HPU1_9FLAO</name>
<dbReference type="RefSeq" id="WP_188494838.1">
    <property type="nucleotide sequence ID" value="NZ_BMGA01000008.1"/>
</dbReference>